<reference evidence="2" key="1">
    <citation type="journal article" date="2020" name="Stud. Mycol.">
        <title>101 Dothideomycetes genomes: a test case for predicting lifestyles and emergence of pathogens.</title>
        <authorList>
            <person name="Haridas S."/>
            <person name="Albert R."/>
            <person name="Binder M."/>
            <person name="Bloem J."/>
            <person name="Labutti K."/>
            <person name="Salamov A."/>
            <person name="Andreopoulos B."/>
            <person name="Baker S."/>
            <person name="Barry K."/>
            <person name="Bills G."/>
            <person name="Bluhm B."/>
            <person name="Cannon C."/>
            <person name="Castanera R."/>
            <person name="Culley D."/>
            <person name="Daum C."/>
            <person name="Ezra D."/>
            <person name="Gonzalez J."/>
            <person name="Henrissat B."/>
            <person name="Kuo A."/>
            <person name="Liang C."/>
            <person name="Lipzen A."/>
            <person name="Lutzoni F."/>
            <person name="Magnuson J."/>
            <person name="Mondo S."/>
            <person name="Nolan M."/>
            <person name="Ohm R."/>
            <person name="Pangilinan J."/>
            <person name="Park H.-J."/>
            <person name="Ramirez L."/>
            <person name="Alfaro M."/>
            <person name="Sun H."/>
            <person name="Tritt A."/>
            <person name="Yoshinaga Y."/>
            <person name="Zwiers L.-H."/>
            <person name="Turgeon B."/>
            <person name="Goodwin S."/>
            <person name="Spatafora J."/>
            <person name="Crous P."/>
            <person name="Grigoriev I."/>
        </authorList>
    </citation>
    <scope>NUCLEOTIDE SEQUENCE</scope>
    <source>
        <strain evidence="2">CBS 113979</strain>
    </source>
</reference>
<keyword evidence="3" id="KW-1185">Reference proteome</keyword>
<feature type="region of interest" description="Disordered" evidence="1">
    <location>
        <begin position="141"/>
        <end position="342"/>
    </location>
</feature>
<sequence>MFTSGPYPIPPGGIKTANGNTLTTMPPDRGIHGQNNCFYISSNPGRQTTCPGHLNPFEPFCTNGLVIERHLEAYNLFIQAWQRRGLDVNKDFLTIRDLCRRGVCKWDDDFSAIRDMLGNSKSDDLYRASLCGYFGPERMGQRPDEIMTGGQSNAGGVAQQGPTQSQGFSGTGGQQPQTFGYAPGGPLQNQNGPQVNYQQAPQGYGNSTQPQQYQGGPPATQGYQQAGGPPSAYQTQQGPQQGQWNAQQPPRNPQFPPQQAGGGYGQAHYETQGAQSQPYQQQQSGGGYGQASYGTQGGQPQPYQQQQSGMAPAPPGPEPFTVQFTFGPANGQGQGGQGGYQQ</sequence>
<evidence type="ECO:0000256" key="1">
    <source>
        <dbReference type="SAM" id="MobiDB-lite"/>
    </source>
</evidence>
<dbReference type="Proteomes" id="UP000800041">
    <property type="component" value="Unassembled WGS sequence"/>
</dbReference>
<dbReference type="EMBL" id="ML977139">
    <property type="protein sequence ID" value="KAF1991325.1"/>
    <property type="molecule type" value="Genomic_DNA"/>
</dbReference>
<feature type="compositionally biased region" description="Low complexity" evidence="1">
    <location>
        <begin position="234"/>
        <end position="249"/>
    </location>
</feature>
<protein>
    <submittedName>
        <fullName evidence="2">Uncharacterized protein</fullName>
    </submittedName>
</protein>
<feature type="compositionally biased region" description="Low complexity" evidence="1">
    <location>
        <begin position="159"/>
        <end position="180"/>
    </location>
</feature>
<feature type="compositionally biased region" description="Low complexity" evidence="1">
    <location>
        <begin position="271"/>
        <end position="283"/>
    </location>
</feature>
<proteinExistence type="predicted"/>
<feature type="compositionally biased region" description="Polar residues" evidence="1">
    <location>
        <begin position="187"/>
        <end position="214"/>
    </location>
</feature>
<organism evidence="2 3">
    <name type="scientific">Aulographum hederae CBS 113979</name>
    <dbReference type="NCBI Taxonomy" id="1176131"/>
    <lineage>
        <taxon>Eukaryota</taxon>
        <taxon>Fungi</taxon>
        <taxon>Dikarya</taxon>
        <taxon>Ascomycota</taxon>
        <taxon>Pezizomycotina</taxon>
        <taxon>Dothideomycetes</taxon>
        <taxon>Pleosporomycetidae</taxon>
        <taxon>Aulographales</taxon>
        <taxon>Aulographaceae</taxon>
    </lineage>
</organism>
<name>A0A6G1HDT6_9PEZI</name>
<gene>
    <name evidence="2" type="ORF">K402DRAFT_388746</name>
</gene>
<feature type="compositionally biased region" description="Gly residues" evidence="1">
    <location>
        <begin position="330"/>
        <end position="342"/>
    </location>
</feature>
<feature type="compositionally biased region" description="Low complexity" evidence="1">
    <location>
        <begin position="290"/>
        <end position="309"/>
    </location>
</feature>
<dbReference type="AlphaFoldDB" id="A0A6G1HDT6"/>
<evidence type="ECO:0000313" key="2">
    <source>
        <dbReference type="EMBL" id="KAF1991325.1"/>
    </source>
</evidence>
<accession>A0A6G1HDT6</accession>
<evidence type="ECO:0000313" key="3">
    <source>
        <dbReference type="Proteomes" id="UP000800041"/>
    </source>
</evidence>